<dbReference type="InterPro" id="IPR013325">
    <property type="entry name" value="RNA_pol_sigma_r2"/>
</dbReference>
<dbReference type="GO" id="GO:0006352">
    <property type="term" value="P:DNA-templated transcription initiation"/>
    <property type="evidence" value="ECO:0007669"/>
    <property type="project" value="InterPro"/>
</dbReference>
<dbReference type="InterPro" id="IPR036388">
    <property type="entry name" value="WH-like_DNA-bd_sf"/>
</dbReference>
<dbReference type="Gene3D" id="1.10.1740.10">
    <property type="match status" value="1"/>
</dbReference>
<dbReference type="GO" id="GO:0003677">
    <property type="term" value="F:DNA binding"/>
    <property type="evidence" value="ECO:0007669"/>
    <property type="project" value="InterPro"/>
</dbReference>
<feature type="domain" description="RNA polymerase sigma factor 70 region 4 type 2" evidence="6">
    <location>
        <begin position="208"/>
        <end position="258"/>
    </location>
</feature>
<reference evidence="7 8" key="1">
    <citation type="submission" date="2019-06" db="EMBL/GenBank/DDBJ databases">
        <title>Aeromicrobium sp. nov., isolated from a maize field.</title>
        <authorList>
            <person name="Lin S.-Y."/>
            <person name="Tsai C.-F."/>
            <person name="Young C.-C."/>
        </authorList>
    </citation>
    <scope>NUCLEOTIDE SEQUENCE [LARGE SCALE GENOMIC DNA]</scope>
    <source>
        <strain evidence="7 8">CC-CFT486</strain>
    </source>
</reference>
<evidence type="ECO:0000259" key="5">
    <source>
        <dbReference type="Pfam" id="PF04542"/>
    </source>
</evidence>
<keyword evidence="8" id="KW-1185">Reference proteome</keyword>
<evidence type="ECO:0000256" key="2">
    <source>
        <dbReference type="ARBA" id="ARBA00023015"/>
    </source>
</evidence>
<dbReference type="Proteomes" id="UP000321571">
    <property type="component" value="Unassembled WGS sequence"/>
</dbReference>
<keyword evidence="4" id="KW-0804">Transcription</keyword>
<dbReference type="GO" id="GO:0016987">
    <property type="term" value="F:sigma factor activity"/>
    <property type="evidence" value="ECO:0007669"/>
    <property type="project" value="UniProtKB-KW"/>
</dbReference>
<dbReference type="PANTHER" id="PTHR43133">
    <property type="entry name" value="RNA POLYMERASE ECF-TYPE SIGMA FACTO"/>
    <property type="match status" value="1"/>
</dbReference>
<dbReference type="Gene3D" id="1.10.10.10">
    <property type="entry name" value="Winged helix-like DNA-binding domain superfamily/Winged helix DNA-binding domain"/>
    <property type="match status" value="1"/>
</dbReference>
<evidence type="ECO:0000256" key="1">
    <source>
        <dbReference type="ARBA" id="ARBA00010641"/>
    </source>
</evidence>
<proteinExistence type="inferred from homology"/>
<dbReference type="AlphaFoldDB" id="A0A5C8NGK3"/>
<evidence type="ECO:0000259" key="6">
    <source>
        <dbReference type="Pfam" id="PF08281"/>
    </source>
</evidence>
<accession>A0A5C8NGK3</accession>
<dbReference type="CDD" id="cd06171">
    <property type="entry name" value="Sigma70_r4"/>
    <property type="match status" value="1"/>
</dbReference>
<dbReference type="Pfam" id="PF08281">
    <property type="entry name" value="Sigma70_r4_2"/>
    <property type="match status" value="1"/>
</dbReference>
<organism evidence="7 8">
    <name type="scientific">Aeromicrobium terrae</name>
    <dbReference type="NCBI Taxonomy" id="2498846"/>
    <lineage>
        <taxon>Bacteria</taxon>
        <taxon>Bacillati</taxon>
        <taxon>Actinomycetota</taxon>
        <taxon>Actinomycetes</taxon>
        <taxon>Propionibacteriales</taxon>
        <taxon>Nocardioidaceae</taxon>
        <taxon>Aeromicrobium</taxon>
    </lineage>
</organism>
<protein>
    <submittedName>
        <fullName evidence="7">Sigma-70 family RNA polymerase sigma factor</fullName>
    </submittedName>
</protein>
<dbReference type="PANTHER" id="PTHR43133:SF57">
    <property type="entry name" value="RNA POLYMERASE SIGMA-70 FACTOR"/>
    <property type="match status" value="1"/>
</dbReference>
<comment type="caution">
    <text evidence="7">The sequence shown here is derived from an EMBL/GenBank/DDBJ whole genome shotgun (WGS) entry which is preliminary data.</text>
</comment>
<gene>
    <name evidence="7" type="ORF">FHP06_11450</name>
</gene>
<dbReference type="Pfam" id="PF04542">
    <property type="entry name" value="Sigma70_r2"/>
    <property type="match status" value="1"/>
</dbReference>
<sequence>MEGGPPPAETSATIFLTWTPATARLRSIWGGNPVISSTTALRLALSLALEIPDNRALGIALTTTHSPSTFSPGGNGLGPGDVDPDPEGTRLRALVDLAREGDAEAFGQLYDHYVSGIFRFIYYRVGSKPLAEDLTSETFVRGLRAIQRFNWQGKDFGAWLTTIARNLITDHFKSSRSRLEIVSDDVPEGRATASSPEEDVLSLISNEMLFEAVNSLPPEQRDCVLMRFIQGMSIAQTAAAMDRSEGAIKQLQLRAVRSLAKRVPGDLR</sequence>
<evidence type="ECO:0000256" key="3">
    <source>
        <dbReference type="ARBA" id="ARBA00023082"/>
    </source>
</evidence>
<comment type="similarity">
    <text evidence="1">Belongs to the sigma-70 factor family. ECF subfamily.</text>
</comment>
<dbReference type="InterPro" id="IPR013249">
    <property type="entry name" value="RNA_pol_sigma70_r4_t2"/>
</dbReference>
<dbReference type="InterPro" id="IPR007627">
    <property type="entry name" value="RNA_pol_sigma70_r2"/>
</dbReference>
<dbReference type="SUPFAM" id="SSF88659">
    <property type="entry name" value="Sigma3 and sigma4 domains of RNA polymerase sigma factors"/>
    <property type="match status" value="1"/>
</dbReference>
<dbReference type="EMBL" id="VDUX01000005">
    <property type="protein sequence ID" value="TXL57945.1"/>
    <property type="molecule type" value="Genomic_DNA"/>
</dbReference>
<keyword evidence="2" id="KW-0805">Transcription regulation</keyword>
<evidence type="ECO:0000313" key="8">
    <source>
        <dbReference type="Proteomes" id="UP000321571"/>
    </source>
</evidence>
<evidence type="ECO:0000256" key="4">
    <source>
        <dbReference type="ARBA" id="ARBA00023163"/>
    </source>
</evidence>
<dbReference type="NCBIfam" id="TIGR02937">
    <property type="entry name" value="sigma70-ECF"/>
    <property type="match status" value="1"/>
</dbReference>
<dbReference type="OrthoDB" id="261230at2"/>
<dbReference type="InterPro" id="IPR039425">
    <property type="entry name" value="RNA_pol_sigma-70-like"/>
</dbReference>
<evidence type="ECO:0000313" key="7">
    <source>
        <dbReference type="EMBL" id="TXL57945.1"/>
    </source>
</evidence>
<dbReference type="InterPro" id="IPR014284">
    <property type="entry name" value="RNA_pol_sigma-70_dom"/>
</dbReference>
<name>A0A5C8NGK3_9ACTN</name>
<keyword evidence="3" id="KW-0731">Sigma factor</keyword>
<dbReference type="SUPFAM" id="SSF88946">
    <property type="entry name" value="Sigma2 domain of RNA polymerase sigma factors"/>
    <property type="match status" value="1"/>
</dbReference>
<feature type="domain" description="RNA polymerase sigma-70 region 2" evidence="5">
    <location>
        <begin position="109"/>
        <end position="176"/>
    </location>
</feature>
<dbReference type="InterPro" id="IPR013324">
    <property type="entry name" value="RNA_pol_sigma_r3/r4-like"/>
</dbReference>